<keyword evidence="4" id="KW-0812">Transmembrane</keyword>
<dbReference type="InterPro" id="IPR036390">
    <property type="entry name" value="WH_DNA-bd_sf"/>
</dbReference>
<dbReference type="GO" id="GO:0032259">
    <property type="term" value="P:methylation"/>
    <property type="evidence" value="ECO:0007669"/>
    <property type="project" value="UniProtKB-KW"/>
</dbReference>
<name>A0ABD3SZS5_9LAMI</name>
<dbReference type="GO" id="GO:0012505">
    <property type="term" value="C:endomembrane system"/>
    <property type="evidence" value="ECO:0007669"/>
    <property type="project" value="UniProtKB-SubCell"/>
</dbReference>
<evidence type="ECO:0000256" key="3">
    <source>
        <dbReference type="ARBA" id="ARBA00022603"/>
    </source>
</evidence>
<reference evidence="10 11" key="1">
    <citation type="submission" date="2024-12" db="EMBL/GenBank/DDBJ databases">
        <title>The unique morphological basis and parallel evolutionary history of personate flowers in Penstemon.</title>
        <authorList>
            <person name="Depatie T.H."/>
            <person name="Wessinger C.A."/>
        </authorList>
    </citation>
    <scope>NUCLEOTIDE SEQUENCE [LARGE SCALE GENOMIC DNA]</scope>
    <source>
        <strain evidence="10">WTNN_2</strain>
        <tissue evidence="10">Leaf</tissue>
    </source>
</reference>
<evidence type="ECO:0008006" key="12">
    <source>
        <dbReference type="Google" id="ProtNLM"/>
    </source>
</evidence>
<dbReference type="Pfam" id="PF10602">
    <property type="entry name" value="RPN7"/>
    <property type="match status" value="1"/>
</dbReference>
<protein>
    <recommendedName>
        <fullName evidence="12">F-box domain-containing protein</fullName>
    </recommendedName>
</protein>
<dbReference type="Pfam" id="PF03141">
    <property type="entry name" value="Methyltransf_29"/>
    <property type="match status" value="1"/>
</dbReference>
<dbReference type="InterPro" id="IPR029063">
    <property type="entry name" value="SAM-dependent_MTases_sf"/>
</dbReference>
<feature type="domain" description="PCI" evidence="9">
    <location>
        <begin position="525"/>
        <end position="695"/>
    </location>
</feature>
<keyword evidence="3" id="KW-0489">Methyltransferase</keyword>
<dbReference type="SUPFAM" id="SSF81383">
    <property type="entry name" value="F-box domain"/>
    <property type="match status" value="1"/>
</dbReference>
<dbReference type="Pfam" id="PF01399">
    <property type="entry name" value="PCI"/>
    <property type="match status" value="1"/>
</dbReference>
<accession>A0ABD3SZS5</accession>
<evidence type="ECO:0000256" key="2">
    <source>
        <dbReference type="ARBA" id="ARBA00008361"/>
    </source>
</evidence>
<dbReference type="InterPro" id="IPR036047">
    <property type="entry name" value="F-box-like_dom_sf"/>
</dbReference>
<dbReference type="PANTHER" id="PTHR10108">
    <property type="entry name" value="SAM-DEPENDENT METHYLTRANSFERASE"/>
    <property type="match status" value="1"/>
</dbReference>
<keyword evidence="4" id="KW-0735">Signal-anchor</keyword>
<dbReference type="PANTHER" id="PTHR10108:SF763">
    <property type="entry name" value="PECTIN METHYLTRANSFERASE QUA3-RELATED"/>
    <property type="match status" value="1"/>
</dbReference>
<dbReference type="SUPFAM" id="SSF46785">
    <property type="entry name" value="Winged helix' DNA-binding domain"/>
    <property type="match status" value="1"/>
</dbReference>
<keyword evidence="3" id="KW-0808">Transferase</keyword>
<dbReference type="SMART" id="SM00088">
    <property type="entry name" value="PINT"/>
    <property type="match status" value="1"/>
</dbReference>
<keyword evidence="11" id="KW-1185">Reference proteome</keyword>
<keyword evidence="5" id="KW-0325">Glycoprotein</keyword>
<evidence type="ECO:0000256" key="6">
    <source>
        <dbReference type="ARBA" id="ARBA00037847"/>
    </source>
</evidence>
<organism evidence="10 11">
    <name type="scientific">Penstemon smallii</name>
    <dbReference type="NCBI Taxonomy" id="265156"/>
    <lineage>
        <taxon>Eukaryota</taxon>
        <taxon>Viridiplantae</taxon>
        <taxon>Streptophyta</taxon>
        <taxon>Embryophyta</taxon>
        <taxon>Tracheophyta</taxon>
        <taxon>Spermatophyta</taxon>
        <taxon>Magnoliopsida</taxon>
        <taxon>eudicotyledons</taxon>
        <taxon>Gunneridae</taxon>
        <taxon>Pentapetalae</taxon>
        <taxon>asterids</taxon>
        <taxon>lamiids</taxon>
        <taxon>Lamiales</taxon>
        <taxon>Plantaginaceae</taxon>
        <taxon>Cheloneae</taxon>
        <taxon>Penstemon</taxon>
    </lineage>
</organism>
<evidence type="ECO:0000313" key="10">
    <source>
        <dbReference type="EMBL" id="KAL3829627.1"/>
    </source>
</evidence>
<feature type="domain" description="F-box" evidence="8">
    <location>
        <begin position="20"/>
        <end position="66"/>
    </location>
</feature>
<dbReference type="GO" id="GO:0016020">
    <property type="term" value="C:membrane"/>
    <property type="evidence" value="ECO:0007669"/>
    <property type="project" value="UniProtKB-SubCell"/>
</dbReference>
<dbReference type="InterPro" id="IPR045135">
    <property type="entry name" value="Rpn7_N"/>
</dbReference>
<comment type="caution">
    <text evidence="10">The sequence shown here is derived from an EMBL/GenBank/DDBJ whole genome shotgun (WGS) entry which is preliminary data.</text>
</comment>
<dbReference type="PROSITE" id="PS50250">
    <property type="entry name" value="PCI"/>
    <property type="match status" value="1"/>
</dbReference>
<feature type="coiled-coil region" evidence="7">
    <location>
        <begin position="407"/>
        <end position="434"/>
    </location>
</feature>
<dbReference type="SUPFAM" id="SSF53335">
    <property type="entry name" value="S-adenosyl-L-methionine-dependent methyltransferases"/>
    <property type="match status" value="2"/>
</dbReference>
<dbReference type="Gene3D" id="1.25.40.570">
    <property type="match status" value="1"/>
</dbReference>
<dbReference type="InterPro" id="IPR004159">
    <property type="entry name" value="Put_SAM_MeTrfase"/>
</dbReference>
<comment type="similarity">
    <text evidence="2">Belongs to the methyltransferase superfamily.</text>
</comment>
<proteinExistence type="inferred from homology"/>
<dbReference type="InterPro" id="IPR025886">
    <property type="entry name" value="PP2-like"/>
</dbReference>
<evidence type="ECO:0000256" key="1">
    <source>
        <dbReference type="ARBA" id="ARBA00004606"/>
    </source>
</evidence>
<dbReference type="InterPro" id="IPR001810">
    <property type="entry name" value="F-box_dom"/>
</dbReference>
<keyword evidence="7" id="KW-0175">Coiled coil</keyword>
<dbReference type="Proteomes" id="UP001634393">
    <property type="component" value="Unassembled WGS sequence"/>
</dbReference>
<dbReference type="PROSITE" id="PS50181">
    <property type="entry name" value="FBOX"/>
    <property type="match status" value="1"/>
</dbReference>
<sequence>MGVNASSLPKNSNSLIPLTRPKLDDIPESCIALVLSYMDPPEIAKLARLNRAFRAASSADFIWVPKLPSTYPYLLAILPDLGNGNMDIYARLCRPNPFDGGTKEVWIDKMTGGVCLAISSKAMGITGIDDRRYWNYIPTDESRFQTVAYLQQIWWLEVDGELEFKFPKGTYSLFFRLLLGKVGKRMGRRRVSNSVNVHGWDLKPAHFKLTMADGQHIVSQCMLGNLGNWVHYHVGDFVVEDDSILTKIKFSLTQIDCTHTKGGLSVDSVLICPISLGKELVSVDETDNKRTFLTEDDGVRTMIEEDEVFINGGNDGESQRYRPIISGEQLDVEAYAALYTGRTKISRLLFIAEKCGVATMQLEALRMAYDEIKKGENTLLFREVLAKIDGRLGPNYGPDNAWADAVDRRAELRKEKLENELNAYRTNLIKESIRMGYNDFGDFYHAHGQLGEAFKNYVRTRDYCTISKHIIFMCLNAILVSIEMGQFTHVTSYVIKAEQSQDALDPVTIAKLRCAAGLAHLESKKYKLAARKFLETGPELGNSYNEVIAPQDIATYGGLCALASFDRAELKSKVIDNVNFRNFLELVPEIRELINDFYTSRYASCLDYLRNLKTILLLDIHLHEHVETLYEQIRNKALIQYTYPFVSVDLHMMANAFKASVTGLEKELEALITNDQIQARIDSHNKILYARHADQRNGTFQRVLQTGTEFDNGLRAMLLRNRHVKQWRILDITIAALFGVVLLFFILAFTPLGDSLAASGRQSLLRSSGSDPRHRGRLVAQVELGRQAVDACPVDMVDHMPCEDPRINSQLSREMNYYRERHCPPVEETPLCLIPPPQGYRVSVQWPESLHKIWHDNMPYNKIADRKGHQGWMKKEGAYFIFPGGGTMFPDGAVQYIEKLKQYIPIAGGALRTALDMGCGVASFGGYMLNEDILTLSFAPRDSHKAQIQFALERGVPAFVAMLGTLRLPFPGFSFDLVHCSRCLIPFTAYNATYFLEVDRILRPGGYLVISGPPVQWAKQDKEWADLQAVARSLCYELIVVDGNTVIWKKPNEDSCLPNQNEFGVDLYTKLRKCVSRISSSKGEYAIGIIPKWPERVTKAPSRASVIKNGIDVFEADNRRWARRVAYYKNSLNIKLGRPSIRNVMDMNAFFGGFAAAIVSDPVWVMNVVPARKPSTLDVIYDRGLIGVYHDWCEPFSTYPRTYDLIHVASLESLIKDQSSGKNRCNLVDLMVEIDRILRPEGTVVIRDSPEVIEKVDRIARSIRWRSSIHDKEAESNGREKILVATKNLWKL</sequence>
<dbReference type="CDD" id="cd22162">
    <property type="entry name" value="F-box_AtSKIP3-like"/>
    <property type="match status" value="1"/>
</dbReference>
<dbReference type="GO" id="GO:0008168">
    <property type="term" value="F:methyltransferase activity"/>
    <property type="evidence" value="ECO:0007669"/>
    <property type="project" value="UniProtKB-KW"/>
</dbReference>
<dbReference type="EMBL" id="JBJXBP010000005">
    <property type="protein sequence ID" value="KAL3829627.1"/>
    <property type="molecule type" value="Genomic_DNA"/>
</dbReference>
<dbReference type="Gene3D" id="3.40.50.150">
    <property type="entry name" value="Vaccinia Virus protein VP39"/>
    <property type="match status" value="1"/>
</dbReference>
<evidence type="ECO:0000259" key="9">
    <source>
        <dbReference type="PROSITE" id="PS50250"/>
    </source>
</evidence>
<dbReference type="InterPro" id="IPR000717">
    <property type="entry name" value="PCI_dom"/>
</dbReference>
<dbReference type="Pfam" id="PF14299">
    <property type="entry name" value="PP2"/>
    <property type="match status" value="1"/>
</dbReference>
<gene>
    <name evidence="10" type="ORF">ACJIZ3_018429</name>
</gene>
<evidence type="ECO:0000256" key="7">
    <source>
        <dbReference type="SAM" id="Coils"/>
    </source>
</evidence>
<dbReference type="FunFam" id="1.25.40.570:FF:000014">
    <property type="entry name" value="COP9 signalosome complex subunit 1"/>
    <property type="match status" value="1"/>
</dbReference>
<dbReference type="Pfam" id="PF00646">
    <property type="entry name" value="F-box"/>
    <property type="match status" value="1"/>
</dbReference>
<evidence type="ECO:0000313" key="11">
    <source>
        <dbReference type="Proteomes" id="UP001634393"/>
    </source>
</evidence>
<evidence type="ECO:0000259" key="8">
    <source>
        <dbReference type="PROSITE" id="PS50181"/>
    </source>
</evidence>
<dbReference type="FunFam" id="3.40.50.150:FF:000165">
    <property type="entry name" value="probable methyltransferase PMT13"/>
    <property type="match status" value="1"/>
</dbReference>
<comment type="subcellular location">
    <subcellularLocation>
        <location evidence="6">Endomembrane system</location>
        <topology evidence="6">Single-pass membrane protein</topology>
    </subcellularLocation>
    <subcellularLocation>
        <location evidence="1">Membrane</location>
        <topology evidence="1">Single-pass type II membrane protein</topology>
    </subcellularLocation>
</comment>
<evidence type="ECO:0000256" key="4">
    <source>
        <dbReference type="ARBA" id="ARBA00022968"/>
    </source>
</evidence>
<evidence type="ECO:0000256" key="5">
    <source>
        <dbReference type="ARBA" id="ARBA00023180"/>
    </source>
</evidence>